<dbReference type="GO" id="GO:0004386">
    <property type="term" value="F:helicase activity"/>
    <property type="evidence" value="ECO:0007669"/>
    <property type="project" value="UniProtKB-KW"/>
</dbReference>
<dbReference type="RefSeq" id="WP_048309707.1">
    <property type="nucleotide sequence ID" value="NZ_CP119526.1"/>
</dbReference>
<feature type="domain" description="ETS" evidence="1">
    <location>
        <begin position="1195"/>
        <end position="1234"/>
    </location>
</feature>
<dbReference type="Gene3D" id="3.40.50.150">
    <property type="entry name" value="Vaccinia Virus protein VP39"/>
    <property type="match status" value="1"/>
</dbReference>
<feature type="domain" description="Helicase C-terminal" evidence="3">
    <location>
        <begin position="479"/>
        <end position="666"/>
    </location>
</feature>
<dbReference type="InterPro" id="IPR000418">
    <property type="entry name" value="Ets_dom"/>
</dbReference>
<dbReference type="InterPro" id="IPR006935">
    <property type="entry name" value="Helicase/UvrB_N"/>
</dbReference>
<dbReference type="GO" id="GO:0005829">
    <property type="term" value="C:cytosol"/>
    <property type="evidence" value="ECO:0007669"/>
    <property type="project" value="TreeGrafter"/>
</dbReference>
<dbReference type="Pfam" id="PF22240">
    <property type="entry name" value="ISP_coupler"/>
    <property type="match status" value="1"/>
</dbReference>
<dbReference type="Pfam" id="PF13156">
    <property type="entry name" value="Mrr_cat_2"/>
    <property type="match status" value="1"/>
</dbReference>
<dbReference type="SMART" id="SM00487">
    <property type="entry name" value="DEXDc"/>
    <property type="match status" value="1"/>
</dbReference>
<dbReference type="Gene3D" id="3.40.50.300">
    <property type="entry name" value="P-loop containing nucleotide triphosphate hydrolases"/>
    <property type="match status" value="2"/>
</dbReference>
<dbReference type="InterPro" id="IPR053980">
    <property type="entry name" value="ISP_coupler"/>
</dbReference>
<dbReference type="GO" id="GO:0005524">
    <property type="term" value="F:ATP binding"/>
    <property type="evidence" value="ECO:0007669"/>
    <property type="project" value="InterPro"/>
</dbReference>
<evidence type="ECO:0000313" key="5">
    <source>
        <dbReference type="Proteomes" id="UP000035996"/>
    </source>
</evidence>
<dbReference type="PANTHER" id="PTHR47396:SF1">
    <property type="entry name" value="ATP-DEPENDENT HELICASE IRC3-RELATED"/>
    <property type="match status" value="1"/>
</dbReference>
<comment type="caution">
    <text evidence="4">The sequence shown here is derived from an EMBL/GenBank/DDBJ whole genome shotgun (WGS) entry which is preliminary data.</text>
</comment>
<dbReference type="OrthoDB" id="9758243at2"/>
<dbReference type="InterPro" id="IPR011335">
    <property type="entry name" value="Restrct_endonuc-II-like"/>
</dbReference>
<dbReference type="PROSITE" id="PS51194">
    <property type="entry name" value="HELICASE_CTER"/>
    <property type="match status" value="1"/>
</dbReference>
<dbReference type="SUPFAM" id="SSF52540">
    <property type="entry name" value="P-loop containing nucleoside triphosphate hydrolases"/>
    <property type="match status" value="1"/>
</dbReference>
<dbReference type="CDD" id="cd22333">
    <property type="entry name" value="LlaBIII_nuclease-like"/>
    <property type="match status" value="1"/>
</dbReference>
<dbReference type="REBASE" id="127118">
    <property type="entry name" value="AmaJMM4ORF4740P"/>
</dbReference>
<dbReference type="SUPFAM" id="SSF53335">
    <property type="entry name" value="S-adenosyl-L-methionine-dependent methyltransferases"/>
    <property type="match status" value="1"/>
</dbReference>
<dbReference type="EMBL" id="LELK01000001">
    <property type="protein sequence ID" value="KMM38590.1"/>
    <property type="molecule type" value="Genomic_DNA"/>
</dbReference>
<dbReference type="InterPro" id="IPR027417">
    <property type="entry name" value="P-loop_NTPase"/>
</dbReference>
<dbReference type="GO" id="GO:0016787">
    <property type="term" value="F:hydrolase activity"/>
    <property type="evidence" value="ECO:0007669"/>
    <property type="project" value="InterPro"/>
</dbReference>
<dbReference type="InterPro" id="IPR029063">
    <property type="entry name" value="SAM-dependent_MTases_sf"/>
</dbReference>
<reference evidence="4" key="1">
    <citation type="submission" date="2015-06" db="EMBL/GenBank/DDBJ databases">
        <authorList>
            <person name="Liu B."/>
            <person name="Wang J."/>
            <person name="Zhu Y."/>
            <person name="Liu G."/>
            <person name="Chen Q."/>
            <person name="Zheng C."/>
            <person name="Che J."/>
            <person name="Ge C."/>
            <person name="Shi H."/>
            <person name="Pan Z."/>
            <person name="Liu X."/>
        </authorList>
    </citation>
    <scope>NUCLEOTIDE SEQUENCE [LARGE SCALE GENOMIC DNA]</scope>
    <source>
        <strain evidence="4">DSM 16346</strain>
    </source>
</reference>
<dbReference type="GO" id="GO:0032259">
    <property type="term" value="P:methylation"/>
    <property type="evidence" value="ECO:0007669"/>
    <property type="project" value="InterPro"/>
</dbReference>
<dbReference type="PANTHER" id="PTHR47396">
    <property type="entry name" value="TYPE I RESTRICTION ENZYME ECOKI R PROTEIN"/>
    <property type="match status" value="1"/>
</dbReference>
<keyword evidence="4" id="KW-0067">ATP-binding</keyword>
<dbReference type="InterPro" id="IPR039442">
    <property type="entry name" value="Mrr-like_dom"/>
</dbReference>
<dbReference type="Pfam" id="PF18135">
    <property type="entry name" value="Type_ISP_C"/>
    <property type="match status" value="1"/>
</dbReference>
<gene>
    <name evidence="4" type="ORF">AB986_04740</name>
</gene>
<dbReference type="InterPro" id="IPR014001">
    <property type="entry name" value="Helicase_ATP-bd"/>
</dbReference>
<evidence type="ECO:0000259" key="1">
    <source>
        <dbReference type="PROSITE" id="PS50061"/>
    </source>
</evidence>
<feature type="domain" description="Helicase ATP-binding" evidence="2">
    <location>
        <begin position="192"/>
        <end position="402"/>
    </location>
</feature>
<keyword evidence="4" id="KW-0547">Nucleotide-binding</keyword>
<dbReference type="InterPro" id="IPR050742">
    <property type="entry name" value="Helicase_Restrict-Modif_Enz"/>
</dbReference>
<dbReference type="PRINTS" id="PR00507">
    <property type="entry name" value="N12N6MTFRASE"/>
</dbReference>
<dbReference type="GO" id="GO:0003700">
    <property type="term" value="F:DNA-binding transcription factor activity"/>
    <property type="evidence" value="ECO:0007669"/>
    <property type="project" value="InterPro"/>
</dbReference>
<dbReference type="PROSITE" id="PS00092">
    <property type="entry name" value="N6_MTASE"/>
    <property type="match status" value="1"/>
</dbReference>
<dbReference type="Proteomes" id="UP000035996">
    <property type="component" value="Unassembled WGS sequence"/>
</dbReference>
<keyword evidence="4" id="KW-0378">Hydrolase</keyword>
<dbReference type="Pfam" id="PF07669">
    <property type="entry name" value="Eco57I"/>
    <property type="match status" value="1"/>
</dbReference>
<dbReference type="InterPro" id="IPR002052">
    <property type="entry name" value="DNA_methylase_N6_adenine_CS"/>
</dbReference>
<dbReference type="PROSITE" id="PS51192">
    <property type="entry name" value="HELICASE_ATP_BIND_1"/>
    <property type="match status" value="1"/>
</dbReference>
<evidence type="ECO:0000259" key="2">
    <source>
        <dbReference type="PROSITE" id="PS51192"/>
    </source>
</evidence>
<dbReference type="InterPro" id="IPR011856">
    <property type="entry name" value="tRNA_endonuc-like_dom_sf"/>
</dbReference>
<dbReference type="PROSITE" id="PS50061">
    <property type="entry name" value="ETS_DOMAIN_3"/>
    <property type="match status" value="1"/>
</dbReference>
<dbReference type="InterPro" id="IPR011639">
    <property type="entry name" value="MethylTrfase_TaqI-like_dom"/>
</dbReference>
<organism evidence="4 5">
    <name type="scientific">Guptibacillus hwajinpoensis</name>
    <dbReference type="NCBI Taxonomy" id="208199"/>
    <lineage>
        <taxon>Bacteria</taxon>
        <taxon>Bacillati</taxon>
        <taxon>Bacillota</taxon>
        <taxon>Bacilli</taxon>
        <taxon>Bacillales</taxon>
        <taxon>Guptibacillaceae</taxon>
        <taxon>Guptibacillus</taxon>
    </lineage>
</organism>
<dbReference type="GO" id="GO:0043565">
    <property type="term" value="F:sequence-specific DNA binding"/>
    <property type="evidence" value="ECO:0007669"/>
    <property type="project" value="InterPro"/>
</dbReference>
<name>A0A0J6CZS5_9BACL</name>
<dbReference type="PATRIC" id="fig|157733.3.peg.3177"/>
<proteinExistence type="predicted"/>
<sequence length="1573" mass="179593">MEEIKGQVIRNSFDKIIHDLDIEHKDMIQRDRGTFFELLVTAYLKNEPMYARLFDEVWMLGNVPEEYGIPKKDTGVDLVARYRDTGELVAIQCKYFSKDTTIQKLHIDSFLNEVGKSYYSEGIIVTSTDKWSNNANDALLNRDKSIARIGLSQLRDSEIDWSKFSLEKPKTVKLKSSKQPRPHQIPAIEAVVNGFDNVDRGKLIMAPGTGKTYTSMVIAEKMAEKKDGIFRVLYLVPSIQLLSQSLRGWTADSKYNEHMDTFAVCSDRKVTKKVKGENEMEDIAAADLGYPATTDYNKLLERQKEIDAADNQSAFLVVFSTYQSIDVIMDAQKNGFYEFDLVVCDEAHRTTGATEVGKDDSAFVKVHNDNNIKAKKRLYQTATPRIYGENAKQKADEMSIVISDMNNEDIYGKEFYHIGFGDAVNKGILSDYKVMVLAVDEKEIARRFQTMLANNQDTELEFDDVTKIIGCWNGLVKRRSNSNVISANPMKRAIAFAGTIRESKLIKEMFTEVVDMYINESGDQVDPFQVEIDHADGSMNAMQKNEKISWLKSDVPSNTCRILSNARFLTEGVDVPDLDAVMFLKPRKSRIDIAQAVGRVMRKAEGKDYGYVILPIGIPAGVDENTVLDKNEKYNVVWDVLNALRSLDERFDSTINKLELNNKKPEQLEVIGVGSAPDESEGGFTVAEPATEQLSLGLDEEEFTDIERAIYGKIVKKVGNVRYWEEWSKDVAEIAKNHMMRIHVMLEDTSSEAFKAFQKFVSELRRNINGAISDEQAIEMLAQHLITKPVFEALFDSYSFANDNPVSRAMDAVLKVMDNQGLLKEQKRLEDFYESVRIRAQGIDNLKAKQDIIIQLYDKFFKVGFKETTERLGIVFTPVEVVDFIINSVDEVLKQHFGKSLSDKGVHILDPFVGTGTFIVRLLQSGLINKEDLLRKYMNELHSNEIVLLSYYIAAINIEETFHSIMKEENKEYQPFNGIVLTDTFDSTENTNSFMDELFSENSERLKRQQSEEVFAIIGNPPYSIGQTNANDNNINIKYPYLEKRIDETYAKNSLSSLKKSNYNSYIKAIRWASDRVSNKGVIAFITANGYIDKTSSDGIRKSLYNEFNHIYVINLRGGTKGRIGDEAKKEGGNVFDIVTGVAICLLVKDASNEKNIYYYDIGEYLTTKDKLETLCNKESIKQIEWEKIIPDDNGDWINKGNVDYDKLPSMLDYFYDKGIGVSTNRDIWVYGFNRNKVLKNATTMIGNYNYEVERLTKYKDKDEKLAARNLNGDFIKWTRGLNNLLLKNKKIDLDRDDLILSSYRPFTKKWLFHNKNIIEMPGRLKDIMGGNNRIIVITGVGARRPFSALVTDCIPNLHFQDSGQGFFESNHTKNVLFKENSNISETIAGKLGVNLEDVFYYVYAVLNSNEYKEKYGNDLKKDLPRIPILKKKEEFIKVGRKLVELHLNYENVPPYEGLEIEYKSTKPSYEVKKMKFSKKNIKDSIIFNSDINISNIPEKAFKYTVNGRPAIEWIINQYQFKKADQNSGIKDDPNQYSDDKKYIFNLVLSIINVSVQTVDLVNSLPPLENLED</sequence>
<dbReference type="Gene3D" id="3.40.1350.10">
    <property type="match status" value="1"/>
</dbReference>
<keyword evidence="4" id="KW-0347">Helicase</keyword>
<keyword evidence="5" id="KW-1185">Reference proteome</keyword>
<dbReference type="InterPro" id="IPR001650">
    <property type="entry name" value="Helicase_C-like"/>
</dbReference>
<dbReference type="GO" id="GO:0009007">
    <property type="term" value="F:site-specific DNA-methyltransferase (adenine-specific) activity"/>
    <property type="evidence" value="ECO:0007669"/>
    <property type="project" value="UniProtKB-EC"/>
</dbReference>
<dbReference type="InterPro" id="IPR041635">
    <property type="entry name" value="Type_ISP_LLaBIII_C"/>
</dbReference>
<evidence type="ECO:0000313" key="4">
    <source>
        <dbReference type="EMBL" id="KMM38590.1"/>
    </source>
</evidence>
<protein>
    <submittedName>
        <fullName evidence="4">Helicase</fullName>
    </submittedName>
</protein>
<dbReference type="GO" id="GO:0006304">
    <property type="term" value="P:DNA modification"/>
    <property type="evidence" value="ECO:0007669"/>
    <property type="project" value="InterPro"/>
</dbReference>
<evidence type="ECO:0000259" key="3">
    <source>
        <dbReference type="PROSITE" id="PS51194"/>
    </source>
</evidence>
<dbReference type="Pfam" id="PF00271">
    <property type="entry name" value="Helicase_C"/>
    <property type="match status" value="1"/>
</dbReference>
<dbReference type="SUPFAM" id="SSF52980">
    <property type="entry name" value="Restriction endonuclease-like"/>
    <property type="match status" value="1"/>
</dbReference>
<dbReference type="Pfam" id="PF04851">
    <property type="entry name" value="ResIII"/>
    <property type="match status" value="1"/>
</dbReference>
<accession>A0A0J6CZS5</accession>